<comment type="caution">
    <text evidence="2">The sequence shown here is derived from an EMBL/GenBank/DDBJ whole genome shotgun (WGS) entry which is preliminary data.</text>
</comment>
<evidence type="ECO:0000313" key="2">
    <source>
        <dbReference type="EMBL" id="KIO78266.1"/>
    </source>
</evidence>
<name>A0A0D0GV31_9SPHI</name>
<proteinExistence type="predicted"/>
<dbReference type="Proteomes" id="UP000032049">
    <property type="component" value="Unassembled WGS sequence"/>
</dbReference>
<gene>
    <name evidence="2" type="ORF">TH53_04415</name>
</gene>
<feature type="binding site" evidence="1">
    <location>
        <position position="301"/>
    </location>
    <ligand>
        <name>Zn(2+)</name>
        <dbReference type="ChEBI" id="CHEBI:29105"/>
    </ligand>
</feature>
<dbReference type="Pfam" id="PF05147">
    <property type="entry name" value="LANC_like"/>
    <property type="match status" value="1"/>
</dbReference>
<dbReference type="PANTHER" id="PTHR12736:SF7">
    <property type="entry name" value="LANC-LIKE PROTEIN 3"/>
    <property type="match status" value="1"/>
</dbReference>
<evidence type="ECO:0000256" key="1">
    <source>
        <dbReference type="PIRSR" id="PIRSR607822-1"/>
    </source>
</evidence>
<dbReference type="Gene3D" id="1.50.10.20">
    <property type="match status" value="1"/>
</dbReference>
<reference evidence="2 3" key="1">
    <citation type="submission" date="2015-01" db="EMBL/GenBank/DDBJ databases">
        <title>Draft genome sequence of Pedobacter sp. NL19 isolated from sludge of an effluent treatment pond in an abandoned uranium mine.</title>
        <authorList>
            <person name="Santos T."/>
            <person name="Caetano T."/>
            <person name="Covas C."/>
            <person name="Cruz A."/>
            <person name="Mendo S."/>
        </authorList>
    </citation>
    <scope>NUCLEOTIDE SEQUENCE [LARGE SCALE GENOMIC DNA]</scope>
    <source>
        <strain evidence="2 3">NL19</strain>
    </source>
</reference>
<sequence length="383" mass="43694">MNTVNSIHKLLERNQSADLSLVNGKLGVLVFYSYSFLNNTGGIDKDKIEELFNEIVTAYFTEDEIDLSYAGGITGLLSVISHFKSEEKLDFFQSIVVNEIHEPIFIQAKKWIDCDFIDNLYGTIGILHYFSQSDDTSTEVYINELTELLISKAINIDFNRVAFINSFPDRQKENFDFGLAHGMSGMLSVLLDVYEKNKSISGLYSAIIKCIQYVLQSKINMEAEHGHYSFFPLGYDRITQEYTLSNRLAWCYGDLNQVMLFYKAGRILDKKEYVDYGHIFGMATLSRKNEISTGVRDSAFCHGSSGLAYLYLNLYTQSQEDNYLKAYEFWIAETLVLANRELDQNLNTKENINSLLDGVVGTGLVLLSSLYPENLTWSKFLFI</sequence>
<dbReference type="PRINTS" id="PR01950">
    <property type="entry name" value="LANCSUPER"/>
</dbReference>
<dbReference type="STRING" id="1503925.TH53_04415"/>
<dbReference type="SUPFAM" id="SSF158745">
    <property type="entry name" value="LanC-like"/>
    <property type="match status" value="1"/>
</dbReference>
<dbReference type="RefSeq" id="WP_041878755.1">
    <property type="nucleotide sequence ID" value="NZ_CP157278.1"/>
</dbReference>
<evidence type="ECO:0000313" key="3">
    <source>
        <dbReference type="Proteomes" id="UP000032049"/>
    </source>
</evidence>
<feature type="binding site" evidence="1">
    <location>
        <position position="251"/>
    </location>
    <ligand>
        <name>Zn(2+)</name>
        <dbReference type="ChEBI" id="CHEBI:29105"/>
    </ligand>
</feature>
<protein>
    <recommendedName>
        <fullName evidence="4">Lanthionine synthetase C-like protein</fullName>
    </recommendedName>
</protein>
<feature type="binding site" evidence="1">
    <location>
        <position position="302"/>
    </location>
    <ligand>
        <name>Zn(2+)</name>
        <dbReference type="ChEBI" id="CHEBI:29105"/>
    </ligand>
</feature>
<keyword evidence="1" id="KW-0862">Zinc</keyword>
<dbReference type="EMBL" id="JXRA01000017">
    <property type="protein sequence ID" value="KIO78266.1"/>
    <property type="molecule type" value="Genomic_DNA"/>
</dbReference>
<dbReference type="SMART" id="SM01260">
    <property type="entry name" value="LANC_like"/>
    <property type="match status" value="1"/>
</dbReference>
<organism evidence="2 3">
    <name type="scientific">Pedobacter lusitanus</name>
    <dbReference type="NCBI Taxonomy" id="1503925"/>
    <lineage>
        <taxon>Bacteria</taxon>
        <taxon>Pseudomonadati</taxon>
        <taxon>Bacteroidota</taxon>
        <taxon>Sphingobacteriia</taxon>
        <taxon>Sphingobacteriales</taxon>
        <taxon>Sphingobacteriaceae</taxon>
        <taxon>Pedobacter</taxon>
    </lineage>
</organism>
<accession>A0A0D0GV31</accession>
<keyword evidence="1" id="KW-0479">Metal-binding</keyword>
<dbReference type="InterPro" id="IPR007822">
    <property type="entry name" value="LANC-like"/>
</dbReference>
<dbReference type="AlphaFoldDB" id="A0A0D0GV31"/>
<dbReference type="GO" id="GO:0046872">
    <property type="term" value="F:metal ion binding"/>
    <property type="evidence" value="ECO:0007669"/>
    <property type="project" value="UniProtKB-KW"/>
</dbReference>
<dbReference type="PRINTS" id="PR01955">
    <property type="entry name" value="LANCFRANKIA"/>
</dbReference>
<keyword evidence="3" id="KW-1185">Reference proteome</keyword>
<dbReference type="GO" id="GO:0031179">
    <property type="term" value="P:peptide modification"/>
    <property type="evidence" value="ECO:0007669"/>
    <property type="project" value="InterPro"/>
</dbReference>
<dbReference type="PANTHER" id="PTHR12736">
    <property type="entry name" value="LANC-LIKE PROTEIN"/>
    <property type="match status" value="1"/>
</dbReference>
<dbReference type="GO" id="GO:0005886">
    <property type="term" value="C:plasma membrane"/>
    <property type="evidence" value="ECO:0007669"/>
    <property type="project" value="TreeGrafter"/>
</dbReference>
<evidence type="ECO:0008006" key="4">
    <source>
        <dbReference type="Google" id="ProtNLM"/>
    </source>
</evidence>